<dbReference type="GO" id="GO:0005829">
    <property type="term" value="C:cytosol"/>
    <property type="evidence" value="ECO:0007669"/>
    <property type="project" value="UniProtKB-ARBA"/>
</dbReference>
<evidence type="ECO:0000256" key="1">
    <source>
        <dbReference type="ARBA" id="ARBA00004496"/>
    </source>
</evidence>
<accession>A0A941W368</accession>
<dbReference type="AlphaFoldDB" id="A0A941W368"/>
<comment type="similarity">
    <text evidence="3 7 9">Belongs to the elongation factor P family.</text>
</comment>
<comment type="caution">
    <text evidence="12">The sequence shown here is derived from an EMBL/GenBank/DDBJ whole genome shotgun (WGS) entry which is preliminary data.</text>
</comment>
<name>A0A941W368_9BACT</name>
<comment type="function">
    <text evidence="7">Involved in peptide bond synthesis. Stimulates efficient translation and peptide-bond synthesis on native or reconstituted 70S ribosomes in vitro. Probably functions indirectly by altering the affinity of the ribosome for aminoacyl-tRNA, thus increasing their reactivity as acceptors for peptidyl transferase.</text>
</comment>
<dbReference type="PANTHER" id="PTHR30053:SF12">
    <property type="entry name" value="ELONGATION FACTOR P (EF-P) FAMILY PROTEIN"/>
    <property type="match status" value="1"/>
</dbReference>
<evidence type="ECO:0000256" key="5">
    <source>
        <dbReference type="ARBA" id="ARBA00022768"/>
    </source>
</evidence>
<dbReference type="CDD" id="cd05794">
    <property type="entry name" value="S1_EF-P_repeat_2"/>
    <property type="match status" value="1"/>
</dbReference>
<sequence>MISAIDLRKGLVIRIDGELYTVSDFNHVTPGKGRAHMQVSIKSLKQGNVTQKRYRPSDKVEDVFLDHRDMEYLYQEGDNYCFMDTENYEQVFLSKDVLGDAMSYIAPNAKVSVSLHENNAIGVELPSSVTLKIIETDPGTKGDTVTNVFKPATLETGYVTKVPLFINTGEIVKIDTRTGEFMGRA</sequence>
<dbReference type="InterPro" id="IPR001059">
    <property type="entry name" value="Transl_elong_P/YeiP_cen"/>
</dbReference>
<comment type="subcellular location">
    <subcellularLocation>
        <location evidence="1 7">Cytoplasm</location>
    </subcellularLocation>
</comment>
<dbReference type="InterPro" id="IPR013852">
    <property type="entry name" value="Transl_elong_P/YeiP_CS"/>
</dbReference>
<keyword evidence="6 7" id="KW-0648">Protein biosynthesis</keyword>
<dbReference type="InterPro" id="IPR014722">
    <property type="entry name" value="Rib_uL2_dom2"/>
</dbReference>
<dbReference type="SMART" id="SM00841">
    <property type="entry name" value="Elong-fact-P_C"/>
    <property type="match status" value="1"/>
</dbReference>
<dbReference type="InterPro" id="IPR020599">
    <property type="entry name" value="Transl_elong_fac_P/YeiP"/>
</dbReference>
<dbReference type="PROSITE" id="PS01275">
    <property type="entry name" value="EFP"/>
    <property type="match status" value="1"/>
</dbReference>
<reference evidence="12" key="1">
    <citation type="journal article" date="2021" name="ISME J.">
        <title>Fine-scale metabolic discontinuity in a stratified prokaryote microbiome of a Red Sea deep halocline.</title>
        <authorList>
            <person name="Michoud G."/>
            <person name="Ngugi D.K."/>
            <person name="Barozzi A."/>
            <person name="Merlino G."/>
            <person name="Calleja M.L."/>
            <person name="Delgado-Huertas A."/>
            <person name="Moran X.A.G."/>
            <person name="Daffonchio D."/>
        </authorList>
    </citation>
    <scope>NUCLEOTIDE SEQUENCE</scope>
    <source>
        <strain evidence="12">SuakinDeep_MAG55_1</strain>
    </source>
</reference>
<dbReference type="SUPFAM" id="SSF50249">
    <property type="entry name" value="Nucleic acid-binding proteins"/>
    <property type="match status" value="2"/>
</dbReference>
<gene>
    <name evidence="7" type="primary">efp</name>
    <name evidence="12" type="ORF">MAG551_01467</name>
</gene>
<dbReference type="Proteomes" id="UP000722750">
    <property type="component" value="Unassembled WGS sequence"/>
</dbReference>
<dbReference type="InterPro" id="IPR008991">
    <property type="entry name" value="Translation_prot_SH3-like_sf"/>
</dbReference>
<dbReference type="InterPro" id="IPR012340">
    <property type="entry name" value="NA-bd_OB-fold"/>
</dbReference>
<dbReference type="EMBL" id="JAANXD010000060">
    <property type="protein sequence ID" value="MBS1258408.1"/>
    <property type="molecule type" value="Genomic_DNA"/>
</dbReference>
<dbReference type="SMART" id="SM01185">
    <property type="entry name" value="EFP"/>
    <property type="match status" value="1"/>
</dbReference>
<protein>
    <recommendedName>
        <fullName evidence="7 8">Elongation factor P</fullName>
        <shortName evidence="7">EF-P</shortName>
    </recommendedName>
</protein>
<evidence type="ECO:0000256" key="9">
    <source>
        <dbReference type="RuleBase" id="RU004389"/>
    </source>
</evidence>
<feature type="domain" description="Translation elongation factor P/YeiP central" evidence="11">
    <location>
        <begin position="67"/>
        <end position="121"/>
    </location>
</feature>
<dbReference type="FunFam" id="2.40.50.140:FF:000004">
    <property type="entry name" value="Elongation factor P"/>
    <property type="match status" value="1"/>
</dbReference>
<dbReference type="Pfam" id="PF01132">
    <property type="entry name" value="EFP"/>
    <property type="match status" value="1"/>
</dbReference>
<proteinExistence type="inferred from homology"/>
<evidence type="ECO:0000256" key="6">
    <source>
        <dbReference type="ARBA" id="ARBA00022917"/>
    </source>
</evidence>
<dbReference type="FunFam" id="2.30.30.30:FF:000003">
    <property type="entry name" value="Elongation factor P"/>
    <property type="match status" value="1"/>
</dbReference>
<dbReference type="InterPro" id="IPR011768">
    <property type="entry name" value="Transl_elongation_fac_P"/>
</dbReference>
<dbReference type="CDD" id="cd04470">
    <property type="entry name" value="S1_EF-P_repeat_1"/>
    <property type="match status" value="1"/>
</dbReference>
<dbReference type="SUPFAM" id="SSF50104">
    <property type="entry name" value="Translation proteins SH3-like domain"/>
    <property type="match status" value="1"/>
</dbReference>
<evidence type="ECO:0000313" key="13">
    <source>
        <dbReference type="Proteomes" id="UP000722750"/>
    </source>
</evidence>
<dbReference type="PANTHER" id="PTHR30053">
    <property type="entry name" value="ELONGATION FACTOR P"/>
    <property type="match status" value="1"/>
</dbReference>
<keyword evidence="5 7" id="KW-0251">Elongation factor</keyword>
<comment type="pathway">
    <text evidence="2 7">Protein biosynthesis; polypeptide chain elongation.</text>
</comment>
<evidence type="ECO:0000256" key="4">
    <source>
        <dbReference type="ARBA" id="ARBA00022490"/>
    </source>
</evidence>
<dbReference type="NCBIfam" id="NF001810">
    <property type="entry name" value="PRK00529.1"/>
    <property type="match status" value="1"/>
</dbReference>
<dbReference type="NCBIfam" id="TIGR00038">
    <property type="entry name" value="efp"/>
    <property type="match status" value="1"/>
</dbReference>
<dbReference type="Pfam" id="PF09285">
    <property type="entry name" value="Elong-fact-P_C"/>
    <property type="match status" value="1"/>
</dbReference>
<dbReference type="FunFam" id="2.40.50.140:FF:000009">
    <property type="entry name" value="Elongation factor P"/>
    <property type="match status" value="1"/>
</dbReference>
<evidence type="ECO:0000313" key="12">
    <source>
        <dbReference type="EMBL" id="MBS1258408.1"/>
    </source>
</evidence>
<evidence type="ECO:0000256" key="2">
    <source>
        <dbReference type="ARBA" id="ARBA00004815"/>
    </source>
</evidence>
<evidence type="ECO:0000256" key="7">
    <source>
        <dbReference type="HAMAP-Rule" id="MF_00141"/>
    </source>
</evidence>
<dbReference type="InterPro" id="IPR015365">
    <property type="entry name" value="Elong-fact-P_C"/>
</dbReference>
<dbReference type="Pfam" id="PF08207">
    <property type="entry name" value="EFP_N"/>
    <property type="match status" value="1"/>
</dbReference>
<evidence type="ECO:0000256" key="3">
    <source>
        <dbReference type="ARBA" id="ARBA00009479"/>
    </source>
</evidence>
<evidence type="ECO:0000259" key="11">
    <source>
        <dbReference type="SMART" id="SM01185"/>
    </source>
</evidence>
<evidence type="ECO:0000259" key="10">
    <source>
        <dbReference type="SMART" id="SM00841"/>
    </source>
</evidence>
<organism evidence="12 13">
    <name type="scientific">Candidatus Scalindua arabica</name>
    <dbReference type="NCBI Taxonomy" id="1127984"/>
    <lineage>
        <taxon>Bacteria</taxon>
        <taxon>Pseudomonadati</taxon>
        <taxon>Planctomycetota</taxon>
        <taxon>Candidatus Brocadiia</taxon>
        <taxon>Candidatus Brocadiales</taxon>
        <taxon>Candidatus Scalinduaceae</taxon>
        <taxon>Candidatus Scalindua</taxon>
    </lineage>
</organism>
<dbReference type="GO" id="GO:0003746">
    <property type="term" value="F:translation elongation factor activity"/>
    <property type="evidence" value="ECO:0007669"/>
    <property type="project" value="UniProtKB-UniRule"/>
</dbReference>
<dbReference type="HAMAP" id="MF_00141">
    <property type="entry name" value="EF_P"/>
    <property type="match status" value="1"/>
</dbReference>
<dbReference type="PIRSF" id="PIRSF005901">
    <property type="entry name" value="EF-P"/>
    <property type="match status" value="1"/>
</dbReference>
<keyword evidence="4 7" id="KW-0963">Cytoplasm</keyword>
<dbReference type="GO" id="GO:0043043">
    <property type="term" value="P:peptide biosynthetic process"/>
    <property type="evidence" value="ECO:0007669"/>
    <property type="project" value="InterPro"/>
</dbReference>
<dbReference type="InterPro" id="IPR013185">
    <property type="entry name" value="Transl_elong_KOW-like"/>
</dbReference>
<dbReference type="Gene3D" id="2.30.30.30">
    <property type="match status" value="1"/>
</dbReference>
<feature type="domain" description="Elongation factor P C-terminal" evidence="10">
    <location>
        <begin position="129"/>
        <end position="184"/>
    </location>
</feature>
<evidence type="ECO:0000256" key="8">
    <source>
        <dbReference type="NCBIfam" id="TIGR00038"/>
    </source>
</evidence>
<dbReference type="Gene3D" id="2.40.50.140">
    <property type="entry name" value="Nucleic acid-binding proteins"/>
    <property type="match status" value="2"/>
</dbReference>